<dbReference type="RefSeq" id="WP_092440229.1">
    <property type="nucleotide sequence ID" value="NZ_FMYP01000067.1"/>
</dbReference>
<dbReference type="EMBL" id="FMYP01000067">
    <property type="protein sequence ID" value="SDC97432.1"/>
    <property type="molecule type" value="Genomic_DNA"/>
</dbReference>
<protein>
    <submittedName>
        <fullName evidence="2">Uncharacterized protein</fullName>
    </submittedName>
</protein>
<keyword evidence="1" id="KW-0732">Signal</keyword>
<evidence type="ECO:0000313" key="3">
    <source>
        <dbReference type="Proteomes" id="UP000199452"/>
    </source>
</evidence>
<evidence type="ECO:0000256" key="1">
    <source>
        <dbReference type="SAM" id="SignalP"/>
    </source>
</evidence>
<reference evidence="2 3" key="1">
    <citation type="submission" date="2016-09" db="EMBL/GenBank/DDBJ databases">
        <authorList>
            <person name="Capua I."/>
            <person name="De Benedictis P."/>
            <person name="Joannis T."/>
            <person name="Lombin L.H."/>
            <person name="Cattoli G."/>
        </authorList>
    </citation>
    <scope>NUCLEOTIDE SEQUENCE [LARGE SCALE GENOMIC DNA]</scope>
    <source>
        <strain evidence="2 3">A7P-90m</strain>
    </source>
</reference>
<gene>
    <name evidence="2" type="ORF">SAMN05216323_106716</name>
</gene>
<sequence length="279" mass="31381">MKALVTTLGLFFVMAFAVVNAQVFHVVKVQGNITNLNTGKPIKAGDMVQAKDRIAFESVSASMVAIDDNRSKFLIKMPKTDNVDKTSLIVLVSQATMAVKSRNAFKTRAFNPEQKEVVDLKQYFGSDRFSIIGNQVNVTLSEQMYPLSPDQFIVFHYNIKDKPVSKKLGFDQQTIKIEADKLKEVKGETITTDEIEGVMVYQYEMPSKNYREITSFNLLFVDGAALTAEFNTIIPILRTQKMDDKGIKEYLVDYYVDFYGVTDSKALSAFIDVVLSKKA</sequence>
<feature type="signal peptide" evidence="1">
    <location>
        <begin position="1"/>
        <end position="21"/>
    </location>
</feature>
<organism evidence="2 3">
    <name type="scientific">Williamwhitmania taraxaci</name>
    <dbReference type="NCBI Taxonomy" id="1640674"/>
    <lineage>
        <taxon>Bacteria</taxon>
        <taxon>Pseudomonadati</taxon>
        <taxon>Bacteroidota</taxon>
        <taxon>Bacteroidia</taxon>
        <taxon>Bacteroidales</taxon>
        <taxon>Williamwhitmaniaceae</taxon>
        <taxon>Williamwhitmania</taxon>
    </lineage>
</organism>
<keyword evidence="3" id="KW-1185">Reference proteome</keyword>
<feature type="chain" id="PRO_5011689328" evidence="1">
    <location>
        <begin position="22"/>
        <end position="279"/>
    </location>
</feature>
<proteinExistence type="predicted"/>
<dbReference type="AlphaFoldDB" id="A0A1G6QYM6"/>
<accession>A0A1G6QYM6</accession>
<evidence type="ECO:0000313" key="2">
    <source>
        <dbReference type="EMBL" id="SDC97432.1"/>
    </source>
</evidence>
<dbReference type="OrthoDB" id="976456at2"/>
<dbReference type="Proteomes" id="UP000199452">
    <property type="component" value="Unassembled WGS sequence"/>
</dbReference>
<dbReference type="STRING" id="1640674.SAMN05216323_106716"/>
<name>A0A1G6QYM6_9BACT</name>